<accession>A0ABV1FZJ1</accession>
<evidence type="ECO:0000256" key="2">
    <source>
        <dbReference type="ARBA" id="ARBA00023134"/>
    </source>
</evidence>
<dbReference type="InterPro" id="IPR037103">
    <property type="entry name" value="Tubulin/FtsZ-like_C"/>
</dbReference>
<evidence type="ECO:0000313" key="3">
    <source>
        <dbReference type="EMBL" id="MEQ2508582.1"/>
    </source>
</evidence>
<name>A0ABV1FZJ1_9BACT</name>
<dbReference type="EMBL" id="JBBNGE010000032">
    <property type="protein sequence ID" value="MEQ2508582.1"/>
    <property type="molecule type" value="Genomic_DNA"/>
</dbReference>
<sequence>MNIKEVEFEGQLPIELTNMIVTPNQLIGLDEKDIKHVVNGGKGKAFIFEQEEEDYPTFMKNSFKTLGEKDEVKGGKYILLSIQTTGSTLNMEDMNYVNDFMDSLGDDFELKWGIGQLEEGAKMRIILLVSK</sequence>
<keyword evidence="4" id="KW-1185">Reference proteome</keyword>
<evidence type="ECO:0000256" key="1">
    <source>
        <dbReference type="ARBA" id="ARBA00022741"/>
    </source>
</evidence>
<protein>
    <submittedName>
        <fullName evidence="3">Uncharacterized protein</fullName>
    </submittedName>
</protein>
<dbReference type="RefSeq" id="WP_349226311.1">
    <property type="nucleotide sequence ID" value="NZ_JBBNFG020000004.1"/>
</dbReference>
<dbReference type="Gene3D" id="3.30.1330.20">
    <property type="entry name" value="Tubulin/FtsZ, C-terminal domain"/>
    <property type="match status" value="1"/>
</dbReference>
<reference evidence="3 4" key="1">
    <citation type="submission" date="2024-04" db="EMBL/GenBank/DDBJ databases">
        <title>Human intestinal bacterial collection.</title>
        <authorList>
            <person name="Pauvert C."/>
            <person name="Hitch T.C.A."/>
            <person name="Clavel T."/>
        </authorList>
    </citation>
    <scope>NUCLEOTIDE SEQUENCE [LARGE SCALE GENOMIC DNA]</scope>
    <source>
        <strain evidence="3 4">CLA-AA-H174</strain>
    </source>
</reference>
<gene>
    <name evidence="3" type="ORF">AAAT87_09875</name>
</gene>
<organism evidence="3 4">
    <name type="scientific">Segatella sinensis</name>
    <dbReference type="NCBI Taxonomy" id="3085167"/>
    <lineage>
        <taxon>Bacteria</taxon>
        <taxon>Pseudomonadati</taxon>
        <taxon>Bacteroidota</taxon>
        <taxon>Bacteroidia</taxon>
        <taxon>Bacteroidales</taxon>
        <taxon>Prevotellaceae</taxon>
        <taxon>Segatella</taxon>
    </lineage>
</organism>
<proteinExistence type="predicted"/>
<evidence type="ECO:0000313" key="4">
    <source>
        <dbReference type="Proteomes" id="UP001465717"/>
    </source>
</evidence>
<comment type="caution">
    <text evidence="3">The sequence shown here is derived from an EMBL/GenBank/DDBJ whole genome shotgun (WGS) entry which is preliminary data.</text>
</comment>
<keyword evidence="2" id="KW-0342">GTP-binding</keyword>
<keyword evidence="1" id="KW-0547">Nucleotide-binding</keyword>
<dbReference type="Proteomes" id="UP001465717">
    <property type="component" value="Unassembled WGS sequence"/>
</dbReference>